<dbReference type="PRINTS" id="PR00722">
    <property type="entry name" value="CHYMOTRYPSIN"/>
</dbReference>
<dbReference type="GO" id="GO:0004252">
    <property type="term" value="F:serine-type endopeptidase activity"/>
    <property type="evidence" value="ECO:0007669"/>
    <property type="project" value="UniProtKB-EC"/>
</dbReference>
<reference evidence="12 13" key="1">
    <citation type="submission" date="2017-07" db="EMBL/GenBank/DDBJ databases">
        <authorList>
            <person name="Talla V."/>
            <person name="Backstrom N."/>
        </authorList>
    </citation>
    <scope>NUCLEOTIDE SEQUENCE [LARGE SCALE GENOMIC DNA]</scope>
</reference>
<sequence>HLKKHEWLFRIRFIISSTNDPLIIDTSSNYIRVCVLNYVVKHPSVNFWVIMFKLILLFVFIYGATGSILPPRFYSPSVSRIVGGDDAPEGGIPYQVSLRSLFNSHFCGGSILNKRWILTAAHCTVGSSPLTITVVVGTNSLKKGGVQYSVEKIIVHKEYDSGLIMNDISILKVSEDIEFNEIVQPIELPEEDTDPGADLVLTGWGRLSYPGNLPDKLQMINLTSLSVKDCKNIYTFISPVFDSQICSLTKSGEGACHGDSGGPLVENGKVVGIVSWGVPCARGYPDVYSRVYSFKEWILENMKEETDNVVNYLMK</sequence>
<evidence type="ECO:0000256" key="6">
    <source>
        <dbReference type="ARBA" id="ARBA00023157"/>
    </source>
</evidence>
<keyword evidence="5 9" id="KW-0720">Serine protease</keyword>
<evidence type="ECO:0000256" key="2">
    <source>
        <dbReference type="ARBA" id="ARBA00022525"/>
    </source>
</evidence>
<dbReference type="Proteomes" id="UP000324832">
    <property type="component" value="Unassembled WGS sequence"/>
</dbReference>
<evidence type="ECO:0000256" key="10">
    <source>
        <dbReference type="SAM" id="Phobius"/>
    </source>
</evidence>
<evidence type="ECO:0000256" key="3">
    <source>
        <dbReference type="ARBA" id="ARBA00022670"/>
    </source>
</evidence>
<proteinExistence type="predicted"/>
<dbReference type="Pfam" id="PF00089">
    <property type="entry name" value="Trypsin"/>
    <property type="match status" value="1"/>
</dbReference>
<dbReference type="FunFam" id="2.40.10.10:FF:000047">
    <property type="entry name" value="Trypsin eta"/>
    <property type="match status" value="1"/>
</dbReference>
<dbReference type="InterPro" id="IPR033116">
    <property type="entry name" value="TRYPSIN_SER"/>
</dbReference>
<evidence type="ECO:0000313" key="12">
    <source>
        <dbReference type="EMBL" id="VVD06153.1"/>
    </source>
</evidence>
<evidence type="ECO:0000313" key="13">
    <source>
        <dbReference type="Proteomes" id="UP000324832"/>
    </source>
</evidence>
<dbReference type="SUPFAM" id="SSF50494">
    <property type="entry name" value="Trypsin-like serine proteases"/>
    <property type="match status" value="1"/>
</dbReference>
<organism evidence="12 13">
    <name type="scientific">Leptidea sinapis</name>
    <dbReference type="NCBI Taxonomy" id="189913"/>
    <lineage>
        <taxon>Eukaryota</taxon>
        <taxon>Metazoa</taxon>
        <taxon>Ecdysozoa</taxon>
        <taxon>Arthropoda</taxon>
        <taxon>Hexapoda</taxon>
        <taxon>Insecta</taxon>
        <taxon>Pterygota</taxon>
        <taxon>Neoptera</taxon>
        <taxon>Endopterygota</taxon>
        <taxon>Lepidoptera</taxon>
        <taxon>Glossata</taxon>
        <taxon>Ditrysia</taxon>
        <taxon>Papilionoidea</taxon>
        <taxon>Pieridae</taxon>
        <taxon>Dismorphiinae</taxon>
        <taxon>Leptidea</taxon>
    </lineage>
</organism>
<gene>
    <name evidence="12" type="ORF">LSINAPIS_LOCUS15563</name>
</gene>
<evidence type="ECO:0000256" key="4">
    <source>
        <dbReference type="ARBA" id="ARBA00022801"/>
    </source>
</evidence>
<evidence type="ECO:0000256" key="9">
    <source>
        <dbReference type="RuleBase" id="RU363034"/>
    </source>
</evidence>
<dbReference type="InterPro" id="IPR043504">
    <property type="entry name" value="Peptidase_S1_PA_chymotrypsin"/>
</dbReference>
<dbReference type="InterPro" id="IPR001254">
    <property type="entry name" value="Trypsin_dom"/>
</dbReference>
<feature type="non-terminal residue" evidence="12">
    <location>
        <position position="1"/>
    </location>
</feature>
<dbReference type="InterPro" id="IPR018114">
    <property type="entry name" value="TRYPSIN_HIS"/>
</dbReference>
<comment type="subcellular location">
    <subcellularLocation>
        <location evidence="1">Secreted</location>
    </subcellularLocation>
</comment>
<keyword evidence="2" id="KW-0964">Secreted</keyword>
<dbReference type="PROSITE" id="PS00134">
    <property type="entry name" value="TRYPSIN_HIS"/>
    <property type="match status" value="1"/>
</dbReference>
<keyword evidence="10" id="KW-0472">Membrane</keyword>
<keyword evidence="4 9" id="KW-0378">Hydrolase</keyword>
<dbReference type="PROSITE" id="PS50240">
    <property type="entry name" value="TRYPSIN_DOM"/>
    <property type="match status" value="1"/>
</dbReference>
<protein>
    <recommendedName>
        <fullName evidence="8">trypsin</fullName>
        <ecNumber evidence="8">3.4.21.4</ecNumber>
    </recommendedName>
</protein>
<evidence type="ECO:0000256" key="1">
    <source>
        <dbReference type="ARBA" id="ARBA00004613"/>
    </source>
</evidence>
<evidence type="ECO:0000256" key="7">
    <source>
        <dbReference type="ARBA" id="ARBA00036320"/>
    </source>
</evidence>
<dbReference type="GO" id="GO:0016485">
    <property type="term" value="P:protein processing"/>
    <property type="evidence" value="ECO:0007669"/>
    <property type="project" value="UniProtKB-ARBA"/>
</dbReference>
<dbReference type="GO" id="GO:0005576">
    <property type="term" value="C:extracellular region"/>
    <property type="evidence" value="ECO:0007669"/>
    <property type="project" value="UniProtKB-SubCell"/>
</dbReference>
<dbReference type="AlphaFoldDB" id="A0A5E4R748"/>
<feature type="domain" description="Peptidase S1" evidence="11">
    <location>
        <begin position="81"/>
        <end position="303"/>
    </location>
</feature>
<dbReference type="InterPro" id="IPR009003">
    <property type="entry name" value="Peptidase_S1_PA"/>
</dbReference>
<keyword evidence="10" id="KW-0812">Transmembrane</keyword>
<dbReference type="SMART" id="SM00020">
    <property type="entry name" value="Tryp_SPc"/>
    <property type="match status" value="1"/>
</dbReference>
<comment type="catalytic activity">
    <reaction evidence="7">
        <text>Preferential cleavage: Arg-|-Xaa, Lys-|-Xaa.</text>
        <dbReference type="EC" id="3.4.21.4"/>
    </reaction>
</comment>
<name>A0A5E4R748_9NEOP</name>
<dbReference type="PANTHER" id="PTHR24252">
    <property type="entry name" value="ACROSIN-RELATED"/>
    <property type="match status" value="1"/>
</dbReference>
<dbReference type="CDD" id="cd00190">
    <property type="entry name" value="Tryp_SPc"/>
    <property type="match status" value="1"/>
</dbReference>
<dbReference type="EMBL" id="FZQP02007080">
    <property type="protein sequence ID" value="VVD06153.1"/>
    <property type="molecule type" value="Genomic_DNA"/>
</dbReference>
<dbReference type="PANTHER" id="PTHR24252:SF18">
    <property type="entry name" value="OVOCHYMASE 1"/>
    <property type="match status" value="1"/>
</dbReference>
<dbReference type="PROSITE" id="PS00135">
    <property type="entry name" value="TRYPSIN_SER"/>
    <property type="match status" value="1"/>
</dbReference>
<evidence type="ECO:0000256" key="8">
    <source>
        <dbReference type="ARBA" id="ARBA00038868"/>
    </source>
</evidence>
<keyword evidence="10" id="KW-1133">Transmembrane helix</keyword>
<keyword evidence="13" id="KW-1185">Reference proteome</keyword>
<accession>A0A5E4R748</accession>
<dbReference type="Gene3D" id="2.40.10.10">
    <property type="entry name" value="Trypsin-like serine proteases"/>
    <property type="match status" value="2"/>
</dbReference>
<keyword evidence="3 9" id="KW-0645">Protease</keyword>
<evidence type="ECO:0000256" key="5">
    <source>
        <dbReference type="ARBA" id="ARBA00022825"/>
    </source>
</evidence>
<feature type="transmembrane region" description="Helical" evidence="10">
    <location>
        <begin position="45"/>
        <end position="64"/>
    </location>
</feature>
<keyword evidence="6" id="KW-1015">Disulfide bond</keyword>
<evidence type="ECO:0000259" key="11">
    <source>
        <dbReference type="PROSITE" id="PS50240"/>
    </source>
</evidence>
<dbReference type="InterPro" id="IPR001314">
    <property type="entry name" value="Peptidase_S1A"/>
</dbReference>
<dbReference type="EC" id="3.4.21.4" evidence="8"/>